<reference evidence="1 2" key="2">
    <citation type="journal article" date="2022" name="Mol. Ecol. Resour.">
        <title>The genomes of chicory, endive, great burdock and yacon provide insights into Asteraceae paleo-polyploidization history and plant inulin production.</title>
        <authorList>
            <person name="Fan W."/>
            <person name="Wang S."/>
            <person name="Wang H."/>
            <person name="Wang A."/>
            <person name="Jiang F."/>
            <person name="Liu H."/>
            <person name="Zhao H."/>
            <person name="Xu D."/>
            <person name="Zhang Y."/>
        </authorList>
    </citation>
    <scope>NUCLEOTIDE SEQUENCE [LARGE SCALE GENOMIC DNA]</scope>
    <source>
        <strain evidence="2">cv. Punajuju</strain>
        <tissue evidence="1">Leaves</tissue>
    </source>
</reference>
<reference evidence="2" key="1">
    <citation type="journal article" date="2022" name="Mol. Ecol. Resour.">
        <title>The genomes of chicory, endive, great burdock and yacon provide insights into Asteraceae palaeo-polyploidization history and plant inulin production.</title>
        <authorList>
            <person name="Fan W."/>
            <person name="Wang S."/>
            <person name="Wang H."/>
            <person name="Wang A."/>
            <person name="Jiang F."/>
            <person name="Liu H."/>
            <person name="Zhao H."/>
            <person name="Xu D."/>
            <person name="Zhang Y."/>
        </authorList>
    </citation>
    <scope>NUCLEOTIDE SEQUENCE [LARGE SCALE GENOMIC DNA]</scope>
    <source>
        <strain evidence="2">cv. Punajuju</strain>
    </source>
</reference>
<evidence type="ECO:0000313" key="1">
    <source>
        <dbReference type="EMBL" id="KAI3778906.1"/>
    </source>
</evidence>
<name>A0ACB9G745_CICIN</name>
<comment type="caution">
    <text evidence="1">The sequence shown here is derived from an EMBL/GenBank/DDBJ whole genome shotgun (WGS) entry which is preliminary data.</text>
</comment>
<keyword evidence="2" id="KW-1185">Reference proteome</keyword>
<sequence length="130" mass="14727">MWSVELFFTPAGSSSSFLYAVGQHIVRPLVPLPTWASLVAVVLPRHHRPPLIHLRCNFSYRLQTTSRKSIIYLQWKAQHPMKSTLQALAFGIVMAAAARDYQKEMTAQQKAQTSSSVNKILEYLSSKLKK</sequence>
<protein>
    <submittedName>
        <fullName evidence="1">Uncharacterized protein</fullName>
    </submittedName>
</protein>
<accession>A0ACB9G745</accession>
<dbReference type="EMBL" id="CM042010">
    <property type="protein sequence ID" value="KAI3778906.1"/>
    <property type="molecule type" value="Genomic_DNA"/>
</dbReference>
<organism evidence="1 2">
    <name type="scientific">Cichorium intybus</name>
    <name type="common">Chicory</name>
    <dbReference type="NCBI Taxonomy" id="13427"/>
    <lineage>
        <taxon>Eukaryota</taxon>
        <taxon>Viridiplantae</taxon>
        <taxon>Streptophyta</taxon>
        <taxon>Embryophyta</taxon>
        <taxon>Tracheophyta</taxon>
        <taxon>Spermatophyta</taxon>
        <taxon>Magnoliopsida</taxon>
        <taxon>eudicotyledons</taxon>
        <taxon>Gunneridae</taxon>
        <taxon>Pentapetalae</taxon>
        <taxon>asterids</taxon>
        <taxon>campanulids</taxon>
        <taxon>Asterales</taxon>
        <taxon>Asteraceae</taxon>
        <taxon>Cichorioideae</taxon>
        <taxon>Cichorieae</taxon>
        <taxon>Cichoriinae</taxon>
        <taxon>Cichorium</taxon>
    </lineage>
</organism>
<evidence type="ECO:0000313" key="2">
    <source>
        <dbReference type="Proteomes" id="UP001055811"/>
    </source>
</evidence>
<proteinExistence type="predicted"/>
<dbReference type="Proteomes" id="UP001055811">
    <property type="component" value="Linkage Group LG02"/>
</dbReference>
<gene>
    <name evidence="1" type="ORF">L2E82_08295</name>
</gene>